<accession>A0A9Q3FKW8</accession>
<reference evidence="1" key="1">
    <citation type="submission" date="2021-03" db="EMBL/GenBank/DDBJ databases">
        <title>Draft genome sequence of rust myrtle Austropuccinia psidii MF-1, a brazilian biotype.</title>
        <authorList>
            <person name="Quecine M.C."/>
            <person name="Pachon D.M.R."/>
            <person name="Bonatelli M.L."/>
            <person name="Correr F.H."/>
            <person name="Franceschini L.M."/>
            <person name="Leite T.F."/>
            <person name="Margarido G.R.A."/>
            <person name="Almeida C.A."/>
            <person name="Ferrarezi J.A."/>
            <person name="Labate C.A."/>
        </authorList>
    </citation>
    <scope>NUCLEOTIDE SEQUENCE</scope>
    <source>
        <strain evidence="1">MF-1</strain>
    </source>
</reference>
<comment type="caution">
    <text evidence="1">The sequence shown here is derived from an EMBL/GenBank/DDBJ whole genome shotgun (WGS) entry which is preliminary data.</text>
</comment>
<proteinExistence type="predicted"/>
<name>A0A9Q3FKW8_9BASI</name>
<organism evidence="1 2">
    <name type="scientific">Austropuccinia psidii MF-1</name>
    <dbReference type="NCBI Taxonomy" id="1389203"/>
    <lineage>
        <taxon>Eukaryota</taxon>
        <taxon>Fungi</taxon>
        <taxon>Dikarya</taxon>
        <taxon>Basidiomycota</taxon>
        <taxon>Pucciniomycotina</taxon>
        <taxon>Pucciniomycetes</taxon>
        <taxon>Pucciniales</taxon>
        <taxon>Sphaerophragmiaceae</taxon>
        <taxon>Austropuccinia</taxon>
    </lineage>
</organism>
<evidence type="ECO:0000313" key="1">
    <source>
        <dbReference type="EMBL" id="MBW0542086.1"/>
    </source>
</evidence>
<dbReference type="Proteomes" id="UP000765509">
    <property type="component" value="Unassembled WGS sequence"/>
</dbReference>
<evidence type="ECO:0000313" key="2">
    <source>
        <dbReference type="Proteomes" id="UP000765509"/>
    </source>
</evidence>
<keyword evidence="2" id="KW-1185">Reference proteome</keyword>
<gene>
    <name evidence="1" type="ORF">O181_081801</name>
</gene>
<protein>
    <submittedName>
        <fullName evidence="1">Uncharacterized protein</fullName>
    </submittedName>
</protein>
<dbReference type="AlphaFoldDB" id="A0A9Q3FKW8"/>
<dbReference type="EMBL" id="AVOT02046793">
    <property type="protein sequence ID" value="MBW0542086.1"/>
    <property type="molecule type" value="Genomic_DNA"/>
</dbReference>
<sequence>MALAEVVTTKRAVHTVLGRPFLEDNNIRLEFSHKQGGILSYQEPDGRKLCMPICNPQALGWQTGPPRGMDLCNMAKLVRNTSGKKDKDSKRDITIINPTQKTQELSICPKCDKSFQDNHWTNNLKRQLEDSTSEDELPSIVYKPIDNNEETFQILVDRNEKINGNPFKTKHKRKKVRFSEHHELSDEKIINEIENDFKIMEERDKNLKEKYQINFLIDH</sequence>